<evidence type="ECO:0000313" key="3">
    <source>
        <dbReference type="Proteomes" id="UP001497457"/>
    </source>
</evidence>
<dbReference type="InterPro" id="IPR017451">
    <property type="entry name" value="F-box-assoc_interact_dom"/>
</dbReference>
<dbReference type="Proteomes" id="UP001497457">
    <property type="component" value="Chromosome 31b"/>
</dbReference>
<accession>A0ABC9D8C7</accession>
<dbReference type="CDD" id="cd22157">
    <property type="entry name" value="F-box_AtFBW1-like"/>
    <property type="match status" value="1"/>
</dbReference>
<dbReference type="InterPro" id="IPR036047">
    <property type="entry name" value="F-box-like_dom_sf"/>
</dbReference>
<sequence>MASTRCADLPASPRGRGIAADIPDDLIFSILSRLPANSVIRFRCVSKSWLAMTSSQTFIDAHLGFSKASGLSNLVVPGEPYQQKRGPKTPLCMEFYKYTGGTRVGELVYRKHIPGEFSERAPPLHCDGLILTYTRDQEIMVCNPATKEFLALPKGTTHGVVGDQLVGFGRDPCSNKYKVARFFRQRRAGSTSLLECKFEVLTLGTEVWRRAVDPPCRVLDQSPPHVRGFIYWMPYLLSNRFFVCFSLADEIFSLVQYPPCQAEPVAFIELEGDELSCACLAGASDHQVVEIWTCTNTDVPAWTRRCTVQLPPEKPVPGPGASLGLLNTISIYKNDLFFGMAGDGLYRYSIGTGVTKKVRCPVSLGDEVSFYPVNYTESLVQVKGQVTRASNERILSRVLSFMSTRSRLCFFYLLCP</sequence>
<gene>
    <name evidence="2" type="ORF">URODEC1_LOCUS82844</name>
</gene>
<dbReference type="Pfam" id="PF08268">
    <property type="entry name" value="FBA_3"/>
    <property type="match status" value="1"/>
</dbReference>
<dbReference type="Gene3D" id="1.20.1280.50">
    <property type="match status" value="1"/>
</dbReference>
<dbReference type="InterPro" id="IPR001810">
    <property type="entry name" value="F-box_dom"/>
</dbReference>
<dbReference type="Pfam" id="PF00646">
    <property type="entry name" value="F-box"/>
    <property type="match status" value="1"/>
</dbReference>
<evidence type="ECO:0000259" key="1">
    <source>
        <dbReference type="SMART" id="SM00256"/>
    </source>
</evidence>
<dbReference type="SMART" id="SM00256">
    <property type="entry name" value="FBOX"/>
    <property type="match status" value="1"/>
</dbReference>
<evidence type="ECO:0000313" key="2">
    <source>
        <dbReference type="EMBL" id="CAL5033853.1"/>
    </source>
</evidence>
<reference evidence="2" key="1">
    <citation type="submission" date="2024-10" db="EMBL/GenBank/DDBJ databases">
        <authorList>
            <person name="Ryan C."/>
        </authorList>
    </citation>
    <scope>NUCLEOTIDE SEQUENCE [LARGE SCALE GENOMIC DNA]</scope>
</reference>
<dbReference type="PANTHER" id="PTHR31111:SF136">
    <property type="entry name" value="F-BOX ASSOCIATED DOMAIN-CONTAINING PROTEIN"/>
    <property type="match status" value="1"/>
</dbReference>
<dbReference type="SUPFAM" id="SSF81383">
    <property type="entry name" value="F-box domain"/>
    <property type="match status" value="1"/>
</dbReference>
<name>A0ABC9D8C7_9POAL</name>
<dbReference type="InterPro" id="IPR013187">
    <property type="entry name" value="F-box-assoc_dom_typ3"/>
</dbReference>
<dbReference type="NCBIfam" id="TIGR01640">
    <property type="entry name" value="F_box_assoc_1"/>
    <property type="match status" value="1"/>
</dbReference>
<dbReference type="PANTHER" id="PTHR31111">
    <property type="entry name" value="BNAA05G37150D PROTEIN-RELATED"/>
    <property type="match status" value="1"/>
</dbReference>
<dbReference type="EMBL" id="OZ075141">
    <property type="protein sequence ID" value="CAL5033853.1"/>
    <property type="molecule type" value="Genomic_DNA"/>
</dbReference>
<proteinExistence type="predicted"/>
<protein>
    <recommendedName>
        <fullName evidence="1">F-box domain-containing protein</fullName>
    </recommendedName>
</protein>
<keyword evidence="3" id="KW-1185">Reference proteome</keyword>
<organism evidence="2 3">
    <name type="scientific">Urochloa decumbens</name>
    <dbReference type="NCBI Taxonomy" id="240449"/>
    <lineage>
        <taxon>Eukaryota</taxon>
        <taxon>Viridiplantae</taxon>
        <taxon>Streptophyta</taxon>
        <taxon>Embryophyta</taxon>
        <taxon>Tracheophyta</taxon>
        <taxon>Spermatophyta</taxon>
        <taxon>Magnoliopsida</taxon>
        <taxon>Liliopsida</taxon>
        <taxon>Poales</taxon>
        <taxon>Poaceae</taxon>
        <taxon>PACMAD clade</taxon>
        <taxon>Panicoideae</taxon>
        <taxon>Panicodae</taxon>
        <taxon>Paniceae</taxon>
        <taxon>Melinidinae</taxon>
        <taxon>Urochloa</taxon>
    </lineage>
</organism>
<feature type="domain" description="F-box" evidence="1">
    <location>
        <begin position="22"/>
        <end position="62"/>
    </location>
</feature>
<dbReference type="AlphaFoldDB" id="A0ABC9D8C7"/>